<reference evidence="1 2" key="1">
    <citation type="submission" date="2010-07" db="EMBL/GenBank/DDBJ databases">
        <authorList>
            <person name="Muzny D."/>
            <person name="Qin X."/>
            <person name="Deng J."/>
            <person name="Jiang H."/>
            <person name="Liu Y."/>
            <person name="Qu J."/>
            <person name="Song X.-Z."/>
            <person name="Zhang L."/>
            <person name="Thornton R."/>
            <person name="Coyle M."/>
            <person name="Francisco L."/>
            <person name="Jackson L."/>
            <person name="Javaid M."/>
            <person name="Korchina V."/>
            <person name="Kovar C."/>
            <person name="Mata R."/>
            <person name="Mathew T."/>
            <person name="Ngo R."/>
            <person name="Nguyen L."/>
            <person name="Nguyen N."/>
            <person name="Okwuonu G."/>
            <person name="Ongeri F."/>
            <person name="Pham C."/>
            <person name="Simmons D."/>
            <person name="Wilczek-Boney K."/>
            <person name="Hale W."/>
            <person name="Jakkamsetti A."/>
            <person name="Pham P."/>
            <person name="Ruth R."/>
            <person name="San Lucas F."/>
            <person name="Warren J."/>
            <person name="Zhang J."/>
            <person name="Zhao Z."/>
            <person name="Zhou C."/>
            <person name="Zhu D."/>
            <person name="Lee S."/>
            <person name="Bess C."/>
            <person name="Blankenburg K."/>
            <person name="Forbes L."/>
            <person name="Fu Q."/>
            <person name="Gubbala S."/>
            <person name="Hirani K."/>
            <person name="Jayaseelan J.C."/>
            <person name="Lara F."/>
            <person name="Munidasa M."/>
            <person name="Palculict T."/>
            <person name="Patil S."/>
            <person name="Pu L.-L."/>
            <person name="Saada N."/>
            <person name="Tang L."/>
            <person name="Weissenberger G."/>
            <person name="Zhu Y."/>
            <person name="Hemphill L."/>
            <person name="Shang Y."/>
            <person name="Youmans B."/>
            <person name="Ayvaz T."/>
            <person name="Ross M."/>
            <person name="Santibanez J."/>
            <person name="Aqrawi P."/>
            <person name="Gross S."/>
            <person name="Joshi V."/>
            <person name="Fowler G."/>
            <person name="Nazareth L."/>
            <person name="Reid J."/>
            <person name="Worley K."/>
            <person name="Petrosino J."/>
            <person name="Highlander S."/>
            <person name="Gibbs R."/>
        </authorList>
    </citation>
    <scope>NUCLEOTIDE SEQUENCE [LARGE SCALE GENOMIC DNA]</scope>
    <source>
        <strain evidence="1 2">ATCC BAA-1640</strain>
    </source>
</reference>
<evidence type="ECO:0000313" key="1">
    <source>
        <dbReference type="EMBL" id="EFM25447.1"/>
    </source>
</evidence>
<organism evidence="1 2">
    <name type="scientific">Peptoniphilus duerdenii ATCC BAA-1640</name>
    <dbReference type="NCBI Taxonomy" id="862517"/>
    <lineage>
        <taxon>Bacteria</taxon>
        <taxon>Bacillati</taxon>
        <taxon>Bacillota</taxon>
        <taxon>Tissierellia</taxon>
        <taxon>Tissierellales</taxon>
        <taxon>Peptoniphilaceae</taxon>
        <taxon>Peptoniphilus</taxon>
    </lineage>
</organism>
<dbReference type="AlphaFoldDB" id="E0NL72"/>
<comment type="caution">
    <text evidence="1">The sequence shown here is derived from an EMBL/GenBank/DDBJ whole genome shotgun (WGS) entry which is preliminary data.</text>
</comment>
<proteinExistence type="predicted"/>
<name>E0NL72_9FIRM</name>
<sequence length="47" mass="5659">MERSKVFSCPKLNHFIKLILNKFLNTFVSKHFIKSLEVKFLETIQNF</sequence>
<keyword evidence="2" id="KW-1185">Reference proteome</keyword>
<dbReference type="STRING" id="862517.HMPREF9225_0911"/>
<gene>
    <name evidence="1" type="ORF">HMPREF9225_0911</name>
</gene>
<evidence type="ECO:0000313" key="2">
    <source>
        <dbReference type="Proteomes" id="UP000003280"/>
    </source>
</evidence>
<dbReference type="Proteomes" id="UP000003280">
    <property type="component" value="Unassembled WGS sequence"/>
</dbReference>
<dbReference type="EMBL" id="AEEH01000035">
    <property type="protein sequence ID" value="EFM25447.1"/>
    <property type="molecule type" value="Genomic_DNA"/>
</dbReference>
<accession>E0NL72</accession>
<protein>
    <submittedName>
        <fullName evidence="1">Uncharacterized protein</fullName>
    </submittedName>
</protein>
<dbReference type="HOGENOM" id="CLU_3171375_0_0_9"/>